<sequence length="159" mass="17747">MFAMDDIDERVPSIVVAKPPTVSDFASTLSSVIATASSQHTDTIDEPVRAGFDADVVWRPPRLSRSRTCSLESADSEYCRSISVTENNSPTEEPKGRRFSISELFGSPNRFSASVPTQSPIRECTESFVRRVRLPSVTEDERFKAILRNQKRNGGTKQY</sequence>
<dbReference type="AlphaFoldDB" id="A0A0N5ADT2"/>
<name>A0A0N5ADT2_9BILA</name>
<dbReference type="WBParaSite" id="SMUV_0000235301-mRNA-1">
    <property type="protein sequence ID" value="SMUV_0000235301-mRNA-1"/>
    <property type="gene ID" value="SMUV_0000235301"/>
</dbReference>
<accession>A0A0N5ADT2</accession>
<evidence type="ECO:0000313" key="2">
    <source>
        <dbReference type="WBParaSite" id="SMUV_0000235301-mRNA-1"/>
    </source>
</evidence>
<organism evidence="1 2">
    <name type="scientific">Syphacia muris</name>
    <dbReference type="NCBI Taxonomy" id="451379"/>
    <lineage>
        <taxon>Eukaryota</taxon>
        <taxon>Metazoa</taxon>
        <taxon>Ecdysozoa</taxon>
        <taxon>Nematoda</taxon>
        <taxon>Chromadorea</taxon>
        <taxon>Rhabditida</taxon>
        <taxon>Spirurina</taxon>
        <taxon>Oxyuridomorpha</taxon>
        <taxon>Oxyuroidea</taxon>
        <taxon>Oxyuridae</taxon>
        <taxon>Syphacia</taxon>
    </lineage>
</organism>
<dbReference type="Proteomes" id="UP000046393">
    <property type="component" value="Unplaced"/>
</dbReference>
<reference evidence="2" key="1">
    <citation type="submission" date="2017-02" db="UniProtKB">
        <authorList>
            <consortium name="WormBaseParasite"/>
        </authorList>
    </citation>
    <scope>IDENTIFICATION</scope>
</reference>
<evidence type="ECO:0000313" key="1">
    <source>
        <dbReference type="Proteomes" id="UP000046393"/>
    </source>
</evidence>
<proteinExistence type="predicted"/>
<protein>
    <submittedName>
        <fullName evidence="2">Uncharacterized protein</fullName>
    </submittedName>
</protein>
<keyword evidence="1" id="KW-1185">Reference proteome</keyword>